<dbReference type="GO" id="GO:0004777">
    <property type="term" value="F:succinate-semialdehyde dehydrogenase (NAD+) activity"/>
    <property type="evidence" value="ECO:0007669"/>
    <property type="project" value="UniProtKB-EC"/>
</dbReference>
<evidence type="ECO:0000256" key="5">
    <source>
        <dbReference type="SAM" id="MobiDB-lite"/>
    </source>
</evidence>
<feature type="compositionally biased region" description="Low complexity" evidence="5">
    <location>
        <begin position="186"/>
        <end position="202"/>
    </location>
</feature>
<protein>
    <recommendedName>
        <fullName evidence="2">Succinate-semialdehyde dehydrogenase, mitochondrial</fullName>
        <ecNumber evidence="1">1.2.1.24</ecNumber>
    </recommendedName>
    <alternativeName>
        <fullName evidence="4">NAD(+)-dependent succinic semialdehyde dehydrogenase</fullName>
    </alternativeName>
</protein>
<accession>A0A5Q4BF15</accession>
<name>A0A5Q4BF15_9PEZI</name>
<dbReference type="AlphaFoldDB" id="A0A5Q4BF15"/>
<feature type="region of interest" description="Disordered" evidence="5">
    <location>
        <begin position="182"/>
        <end position="231"/>
    </location>
</feature>
<dbReference type="InterPro" id="IPR015590">
    <property type="entry name" value="Aldehyde_DH_dom"/>
</dbReference>
<dbReference type="InterPro" id="IPR016161">
    <property type="entry name" value="Ald_DH/histidinol_DH"/>
</dbReference>
<dbReference type="Gene3D" id="3.40.605.10">
    <property type="entry name" value="Aldehyde Dehydrogenase, Chain A, domain 1"/>
    <property type="match status" value="2"/>
</dbReference>
<dbReference type="InterPro" id="IPR016162">
    <property type="entry name" value="Ald_DH_N"/>
</dbReference>
<dbReference type="OrthoDB" id="310895at2759"/>
<keyword evidence="8" id="KW-1185">Reference proteome</keyword>
<dbReference type="Pfam" id="PF00171">
    <property type="entry name" value="Aldedh"/>
    <property type="match status" value="1"/>
</dbReference>
<dbReference type="InterPro" id="IPR050740">
    <property type="entry name" value="Aldehyde_DH_Superfamily"/>
</dbReference>
<evidence type="ECO:0000259" key="6">
    <source>
        <dbReference type="Pfam" id="PF00171"/>
    </source>
</evidence>
<dbReference type="EC" id="1.2.1.24" evidence="1"/>
<evidence type="ECO:0000256" key="2">
    <source>
        <dbReference type="ARBA" id="ARBA00019842"/>
    </source>
</evidence>
<proteinExistence type="predicted"/>
<evidence type="ECO:0000256" key="1">
    <source>
        <dbReference type="ARBA" id="ARBA00013051"/>
    </source>
</evidence>
<comment type="caution">
    <text evidence="7">The sequence shown here is derived from an EMBL/GenBank/DDBJ whole genome shotgun (WGS) entry which is preliminary data.</text>
</comment>
<reference evidence="7 8" key="1">
    <citation type="journal article" date="2019" name="Sci. Rep.">
        <title>Colletotrichum shisoi sp. nov., an anthracnose pathogen of Perilla frutescens in Japan: molecular phylogenetic, morphological and genomic evidence.</title>
        <authorList>
            <person name="Gan P."/>
            <person name="Tsushima A."/>
            <person name="Hiroyama R."/>
            <person name="Narusaka M."/>
            <person name="Takano Y."/>
            <person name="Narusaka Y."/>
            <person name="Kawaradani M."/>
            <person name="Damm U."/>
            <person name="Shirasu K."/>
        </authorList>
    </citation>
    <scope>NUCLEOTIDE SEQUENCE [LARGE SCALE GENOMIC DNA]</scope>
    <source>
        <strain evidence="7 8">PG-2018a</strain>
    </source>
</reference>
<dbReference type="GO" id="GO:0009450">
    <property type="term" value="P:gamma-aminobutyric acid catabolic process"/>
    <property type="evidence" value="ECO:0007669"/>
    <property type="project" value="TreeGrafter"/>
</dbReference>
<gene>
    <name evidence="7" type="primary">GabD-2</name>
    <name evidence="7" type="ORF">CSHISOI_09898</name>
</gene>
<evidence type="ECO:0000313" key="8">
    <source>
        <dbReference type="Proteomes" id="UP000326340"/>
    </source>
</evidence>
<dbReference type="PANTHER" id="PTHR43353">
    <property type="entry name" value="SUCCINATE-SEMIALDEHYDE DEHYDROGENASE, MITOCHONDRIAL"/>
    <property type="match status" value="1"/>
</dbReference>
<dbReference type="PROSITE" id="PS00070">
    <property type="entry name" value="ALDEHYDE_DEHYDR_CYS"/>
    <property type="match status" value="1"/>
</dbReference>
<dbReference type="SUPFAM" id="SSF53720">
    <property type="entry name" value="ALDH-like"/>
    <property type="match status" value="1"/>
</dbReference>
<sequence>MADVFAKLQDKSLLVTSGLVAGERKTGRDGKTFPVYEPLQRDVQRKGSANFHESTTATEREALLRKWCDLVIANADDLALILALAAGIRRIPSDMIHVVPARDREASMELANNPVEKKLSFTGSTGVGKMLTKAAAGTMKRAVEGALICKLRCSGQTCVCANRLLVHEKVQDEFIEKLVKRVKQDPSSTPPSSRRSTPTSKTRALKKGAVLHTGGKAPGGSKYGLAEHQNI</sequence>
<dbReference type="InterPro" id="IPR016160">
    <property type="entry name" value="Ald_DH_CS_CYS"/>
</dbReference>
<dbReference type="InterPro" id="IPR016163">
    <property type="entry name" value="Ald_DH_C"/>
</dbReference>
<dbReference type="Gene3D" id="3.40.309.10">
    <property type="entry name" value="Aldehyde Dehydrogenase, Chain A, domain 2"/>
    <property type="match status" value="1"/>
</dbReference>
<dbReference type="EMBL" id="PUHP01001582">
    <property type="protein sequence ID" value="TQN65522.1"/>
    <property type="molecule type" value="Genomic_DNA"/>
</dbReference>
<dbReference type="PANTHER" id="PTHR43353:SF5">
    <property type="entry name" value="SUCCINATE-SEMIALDEHYDE DEHYDROGENASE, MITOCHONDRIAL"/>
    <property type="match status" value="1"/>
</dbReference>
<evidence type="ECO:0000256" key="4">
    <source>
        <dbReference type="ARBA" id="ARBA00030806"/>
    </source>
</evidence>
<feature type="domain" description="Aldehyde dehydrogenase" evidence="6">
    <location>
        <begin position="140"/>
        <end position="186"/>
    </location>
</feature>
<organism evidence="7 8">
    <name type="scientific">Colletotrichum shisoi</name>
    <dbReference type="NCBI Taxonomy" id="2078593"/>
    <lineage>
        <taxon>Eukaryota</taxon>
        <taxon>Fungi</taxon>
        <taxon>Dikarya</taxon>
        <taxon>Ascomycota</taxon>
        <taxon>Pezizomycotina</taxon>
        <taxon>Sordariomycetes</taxon>
        <taxon>Hypocreomycetidae</taxon>
        <taxon>Glomerellales</taxon>
        <taxon>Glomerellaceae</taxon>
        <taxon>Colletotrichum</taxon>
        <taxon>Colletotrichum destructivum species complex</taxon>
    </lineage>
</organism>
<evidence type="ECO:0000256" key="3">
    <source>
        <dbReference type="ARBA" id="ARBA00023002"/>
    </source>
</evidence>
<keyword evidence="3" id="KW-0560">Oxidoreductase</keyword>
<feature type="non-terminal residue" evidence="7">
    <location>
        <position position="231"/>
    </location>
</feature>
<dbReference type="Proteomes" id="UP000326340">
    <property type="component" value="Unassembled WGS sequence"/>
</dbReference>
<evidence type="ECO:0000313" key="7">
    <source>
        <dbReference type="EMBL" id="TQN65522.1"/>
    </source>
</evidence>